<reference evidence="2" key="1">
    <citation type="journal article" date="2020" name="Stud. Mycol.">
        <title>101 Dothideomycetes genomes: a test case for predicting lifestyles and emergence of pathogens.</title>
        <authorList>
            <person name="Haridas S."/>
            <person name="Albert R."/>
            <person name="Binder M."/>
            <person name="Bloem J."/>
            <person name="Labutti K."/>
            <person name="Salamov A."/>
            <person name="Andreopoulos B."/>
            <person name="Baker S."/>
            <person name="Barry K."/>
            <person name="Bills G."/>
            <person name="Bluhm B."/>
            <person name="Cannon C."/>
            <person name="Castanera R."/>
            <person name="Culley D."/>
            <person name="Daum C."/>
            <person name="Ezra D."/>
            <person name="Gonzalez J."/>
            <person name="Henrissat B."/>
            <person name="Kuo A."/>
            <person name="Liang C."/>
            <person name="Lipzen A."/>
            <person name="Lutzoni F."/>
            <person name="Magnuson J."/>
            <person name="Mondo S."/>
            <person name="Nolan M."/>
            <person name="Ohm R."/>
            <person name="Pangilinan J."/>
            <person name="Park H.-J."/>
            <person name="Ramirez L."/>
            <person name="Alfaro M."/>
            <person name="Sun H."/>
            <person name="Tritt A."/>
            <person name="Yoshinaga Y."/>
            <person name="Zwiers L.-H."/>
            <person name="Turgeon B."/>
            <person name="Goodwin S."/>
            <person name="Spatafora J."/>
            <person name="Crous P."/>
            <person name="Grigoriev I."/>
        </authorList>
    </citation>
    <scope>NUCLEOTIDE SEQUENCE</scope>
    <source>
        <strain evidence="2">CBS 125425</strain>
    </source>
</reference>
<gene>
    <name evidence="2" type="ORF">EJ04DRAFT_579702</name>
</gene>
<evidence type="ECO:0000256" key="1">
    <source>
        <dbReference type="SAM" id="MobiDB-lite"/>
    </source>
</evidence>
<dbReference type="AlphaFoldDB" id="A0A9P4UW50"/>
<proteinExistence type="predicted"/>
<accession>A0A9P4UW50</accession>
<evidence type="ECO:0000313" key="2">
    <source>
        <dbReference type="EMBL" id="KAF2730677.1"/>
    </source>
</evidence>
<keyword evidence="3" id="KW-1185">Reference proteome</keyword>
<comment type="caution">
    <text evidence="2">The sequence shown here is derived from an EMBL/GenBank/DDBJ whole genome shotgun (WGS) entry which is preliminary data.</text>
</comment>
<feature type="compositionally biased region" description="Polar residues" evidence="1">
    <location>
        <begin position="53"/>
        <end position="64"/>
    </location>
</feature>
<evidence type="ECO:0000313" key="3">
    <source>
        <dbReference type="Proteomes" id="UP000799444"/>
    </source>
</evidence>
<name>A0A9P4UW50_9PLEO</name>
<organism evidence="2 3">
    <name type="scientific">Polyplosphaeria fusca</name>
    <dbReference type="NCBI Taxonomy" id="682080"/>
    <lineage>
        <taxon>Eukaryota</taxon>
        <taxon>Fungi</taxon>
        <taxon>Dikarya</taxon>
        <taxon>Ascomycota</taxon>
        <taxon>Pezizomycotina</taxon>
        <taxon>Dothideomycetes</taxon>
        <taxon>Pleosporomycetidae</taxon>
        <taxon>Pleosporales</taxon>
        <taxon>Tetraplosphaeriaceae</taxon>
        <taxon>Polyplosphaeria</taxon>
    </lineage>
</organism>
<dbReference type="OrthoDB" id="3918328at2759"/>
<dbReference type="Proteomes" id="UP000799444">
    <property type="component" value="Unassembled WGS sequence"/>
</dbReference>
<feature type="region of interest" description="Disordered" evidence="1">
    <location>
        <begin position="16"/>
        <end position="73"/>
    </location>
</feature>
<dbReference type="EMBL" id="ML996212">
    <property type="protein sequence ID" value="KAF2730677.1"/>
    <property type="molecule type" value="Genomic_DNA"/>
</dbReference>
<feature type="compositionally biased region" description="Basic and acidic residues" evidence="1">
    <location>
        <begin position="24"/>
        <end position="38"/>
    </location>
</feature>
<protein>
    <submittedName>
        <fullName evidence="2">Uncharacterized protein</fullName>
    </submittedName>
</protein>
<sequence>MNYAATSCPLPAAFAASRNQSTFIKDEELKPQLEDRVGTPHPSELSSADDIGTQPQAEKLNSSPGVGGLEGMENSIRPEQHEELEVVEKTWLPPGKDSFQFVDAKGEDMMAKGVIAFDVPGSY</sequence>